<comment type="caution">
    <text evidence="1">The sequence shown here is derived from an EMBL/GenBank/DDBJ whole genome shotgun (WGS) entry which is preliminary data.</text>
</comment>
<protein>
    <submittedName>
        <fullName evidence="1">Uncharacterized protein</fullName>
    </submittedName>
</protein>
<accession>A0A1F7I4W8</accession>
<organism evidence="1 2">
    <name type="scientific">Candidatus Roizmanbacteria bacterium RIFCSPHIGHO2_12_FULL_41_11</name>
    <dbReference type="NCBI Taxonomy" id="1802052"/>
    <lineage>
        <taxon>Bacteria</taxon>
        <taxon>Candidatus Roizmaniibacteriota</taxon>
    </lineage>
</organism>
<dbReference type="AlphaFoldDB" id="A0A1F7I4W8"/>
<gene>
    <name evidence="1" type="ORF">A3F03_02305</name>
</gene>
<reference evidence="1 2" key="1">
    <citation type="journal article" date="2016" name="Nat. Commun.">
        <title>Thousands of microbial genomes shed light on interconnected biogeochemical processes in an aquifer system.</title>
        <authorList>
            <person name="Anantharaman K."/>
            <person name="Brown C.T."/>
            <person name="Hug L.A."/>
            <person name="Sharon I."/>
            <person name="Castelle C.J."/>
            <person name="Probst A.J."/>
            <person name="Thomas B.C."/>
            <person name="Singh A."/>
            <person name="Wilkins M.J."/>
            <person name="Karaoz U."/>
            <person name="Brodie E.L."/>
            <person name="Williams K.H."/>
            <person name="Hubbard S.S."/>
            <person name="Banfield J.F."/>
        </authorList>
    </citation>
    <scope>NUCLEOTIDE SEQUENCE [LARGE SCALE GENOMIC DNA]</scope>
</reference>
<sequence>MKETTPVDIASDPDIPRDIIAYNYQLLLQQLQHFESAKDFPHPHINQLMTLIASLIRHSFVPVVTTHSPNLSVFFMQEGPVWLSLPPNYQQLWQTNLLAMSTNLVAKSSILVDLMFGEENQSPFAVQARAQALADECFQTFIKTRSVIFTGAKNSAATQAVSGGLATLPQEWRFPSDYLLRLHQLNMAAISKVGNIKPPPLINLSYLITSHQ</sequence>
<name>A0A1F7I4W8_9BACT</name>
<dbReference type="Proteomes" id="UP000176803">
    <property type="component" value="Unassembled WGS sequence"/>
</dbReference>
<evidence type="ECO:0000313" key="1">
    <source>
        <dbReference type="EMBL" id="OGK38408.1"/>
    </source>
</evidence>
<dbReference type="EMBL" id="MGAC01000015">
    <property type="protein sequence ID" value="OGK38408.1"/>
    <property type="molecule type" value="Genomic_DNA"/>
</dbReference>
<proteinExistence type="predicted"/>
<evidence type="ECO:0000313" key="2">
    <source>
        <dbReference type="Proteomes" id="UP000176803"/>
    </source>
</evidence>